<organism evidence="1">
    <name type="scientific">uncultured Rubellimicrobium sp</name>
    <dbReference type="NCBI Taxonomy" id="543078"/>
    <lineage>
        <taxon>Bacteria</taxon>
        <taxon>Pseudomonadati</taxon>
        <taxon>Pseudomonadota</taxon>
        <taxon>Alphaproteobacteria</taxon>
        <taxon>Rhodobacterales</taxon>
        <taxon>Roseobacteraceae</taxon>
        <taxon>Rubellimicrobium</taxon>
        <taxon>environmental samples</taxon>
    </lineage>
</organism>
<dbReference type="InterPro" id="IPR036291">
    <property type="entry name" value="NAD(P)-bd_dom_sf"/>
</dbReference>
<gene>
    <name evidence="1" type="ORF">AVDCRST_MAG15-1269</name>
</gene>
<dbReference type="SUPFAM" id="SSF51735">
    <property type="entry name" value="NAD(P)-binding Rossmann-fold domains"/>
    <property type="match status" value="1"/>
</dbReference>
<dbReference type="Pfam" id="PF13561">
    <property type="entry name" value="adh_short_C2"/>
    <property type="match status" value="1"/>
</dbReference>
<dbReference type="GO" id="GO:0016616">
    <property type="term" value="F:oxidoreductase activity, acting on the CH-OH group of donors, NAD or NADP as acceptor"/>
    <property type="evidence" value="ECO:0007669"/>
    <property type="project" value="TreeGrafter"/>
</dbReference>
<evidence type="ECO:0000313" key="1">
    <source>
        <dbReference type="EMBL" id="CAA9405254.1"/>
    </source>
</evidence>
<accession>A0A6J4P438</accession>
<proteinExistence type="predicted"/>
<dbReference type="Gene3D" id="3.40.50.720">
    <property type="entry name" value="NAD(P)-binding Rossmann-like Domain"/>
    <property type="match status" value="1"/>
</dbReference>
<dbReference type="PANTHER" id="PTHR45458:SF1">
    <property type="entry name" value="SHORT CHAIN DEHYDROGENASE"/>
    <property type="match status" value="1"/>
</dbReference>
<dbReference type="InterPro" id="IPR002347">
    <property type="entry name" value="SDR_fam"/>
</dbReference>
<name>A0A6J4P438_9RHOB</name>
<dbReference type="EMBL" id="CADCUU010000175">
    <property type="protein sequence ID" value="CAA9405254.1"/>
    <property type="molecule type" value="Genomic_DNA"/>
</dbReference>
<protein>
    <submittedName>
        <fullName evidence="1">Short-chain dehydrogenase/reductase SDR</fullName>
    </submittedName>
</protein>
<dbReference type="PRINTS" id="PR00081">
    <property type="entry name" value="GDHRDH"/>
</dbReference>
<dbReference type="PANTHER" id="PTHR45458">
    <property type="entry name" value="SHORT-CHAIN DEHYDROGENASE/REDUCTASE SDR"/>
    <property type="match status" value="1"/>
</dbReference>
<dbReference type="AlphaFoldDB" id="A0A6J4P438"/>
<reference evidence="1" key="1">
    <citation type="submission" date="2020-02" db="EMBL/GenBank/DDBJ databases">
        <authorList>
            <person name="Meier V. D."/>
        </authorList>
    </citation>
    <scope>NUCLEOTIDE SEQUENCE</scope>
    <source>
        <strain evidence="1">AVDCRST_MAG15</strain>
    </source>
</reference>
<dbReference type="InterPro" id="IPR052184">
    <property type="entry name" value="SDR_enzymes"/>
</dbReference>
<sequence length="221" mass="22995">MERALVIGDSGGIGAALAEALAARGARVTGLSRSGDGLDLRDPVAIERVMGGVEGPFDAVLIATGILAPQGGGPEKALAALEAGAMAEVMQVNAIGPALILRHMPRLLPRRGRSVLGVLSARVGSIGDNRLGGWHSYRASKAALNQIVRGTAIEIGRSHREAVVAALHPGTVETDFTASYSPSHGKLSPQEVAGRLLGVLDRLTPGETGRFWDHEGREVPW</sequence>